<protein>
    <recommendedName>
        <fullName evidence="3">Nuclear transport factor 2 family protein</fullName>
    </recommendedName>
</protein>
<dbReference type="Proteomes" id="UP001589798">
    <property type="component" value="Unassembled WGS sequence"/>
</dbReference>
<dbReference type="SUPFAM" id="SSF54427">
    <property type="entry name" value="NTF2-like"/>
    <property type="match status" value="1"/>
</dbReference>
<gene>
    <name evidence="1" type="ORF">ACFFJC_01165</name>
</gene>
<name>A0ABV6CQ92_9SPHN</name>
<dbReference type="RefSeq" id="WP_379485746.1">
    <property type="nucleotide sequence ID" value="NZ_JBHLWK010000002.1"/>
</dbReference>
<evidence type="ECO:0008006" key="3">
    <source>
        <dbReference type="Google" id="ProtNLM"/>
    </source>
</evidence>
<evidence type="ECO:0000313" key="1">
    <source>
        <dbReference type="EMBL" id="MFC0202877.1"/>
    </source>
</evidence>
<keyword evidence="2" id="KW-1185">Reference proteome</keyword>
<dbReference type="EMBL" id="JBHLWK010000002">
    <property type="protein sequence ID" value="MFC0202877.1"/>
    <property type="molecule type" value="Genomic_DNA"/>
</dbReference>
<comment type="caution">
    <text evidence="1">The sequence shown here is derived from an EMBL/GenBank/DDBJ whole genome shotgun (WGS) entry which is preliminary data.</text>
</comment>
<reference evidence="1 2" key="1">
    <citation type="submission" date="2024-09" db="EMBL/GenBank/DDBJ databases">
        <authorList>
            <person name="Sun Q."/>
            <person name="Mori K."/>
        </authorList>
    </citation>
    <scope>NUCLEOTIDE SEQUENCE [LARGE SCALE GENOMIC DNA]</scope>
    <source>
        <strain evidence="1 2">CCM 7706</strain>
    </source>
</reference>
<organism evidence="1 2">
    <name type="scientific">Novosphingobium soli</name>
    <dbReference type="NCBI Taxonomy" id="574956"/>
    <lineage>
        <taxon>Bacteria</taxon>
        <taxon>Pseudomonadati</taxon>
        <taxon>Pseudomonadota</taxon>
        <taxon>Alphaproteobacteria</taxon>
        <taxon>Sphingomonadales</taxon>
        <taxon>Sphingomonadaceae</taxon>
        <taxon>Novosphingobium</taxon>
    </lineage>
</organism>
<proteinExistence type="predicted"/>
<sequence>MATTASRAPTSATTWTDRDSVTGDHARRVLAYTDCIKRTVERAKDPGFDESGWDELAAMLDTEAFERVGNDKVAMGWEVYRGLLMQWATTTDFWAEFHRISEVGDRVFLELTEHNQPRGHAETVVNSCTVYQFGAAGRLVHLDIYLQHD</sequence>
<evidence type="ECO:0000313" key="2">
    <source>
        <dbReference type="Proteomes" id="UP001589798"/>
    </source>
</evidence>
<accession>A0ABV6CQ92</accession>
<dbReference type="InterPro" id="IPR032710">
    <property type="entry name" value="NTF2-like_dom_sf"/>
</dbReference>